<keyword evidence="3" id="KW-0687">Ribonucleoprotein</keyword>
<accession>A0A2K6V0B9</accession>
<dbReference type="Gene3D" id="3.30.1360.210">
    <property type="match status" value="1"/>
</dbReference>
<evidence type="ECO:0008006" key="6">
    <source>
        <dbReference type="Google" id="ProtNLM"/>
    </source>
</evidence>
<reference evidence="4" key="2">
    <citation type="submission" date="2025-09" db="UniProtKB">
        <authorList>
            <consortium name="Ensembl"/>
        </authorList>
    </citation>
    <scope>IDENTIFICATION</scope>
</reference>
<evidence type="ECO:0000313" key="4">
    <source>
        <dbReference type="Ensembl" id="ENSSBOP00000037612.1"/>
    </source>
</evidence>
<dbReference type="InterPro" id="IPR038526">
    <property type="entry name" value="Ribosomal_eL22_sf"/>
</dbReference>
<dbReference type="GO" id="GO:1990904">
    <property type="term" value="C:ribonucleoprotein complex"/>
    <property type="evidence" value="ECO:0007669"/>
    <property type="project" value="UniProtKB-KW"/>
</dbReference>
<dbReference type="Ensembl" id="ENSSBOT00000054555.1">
    <property type="protein sequence ID" value="ENSSBOP00000037612.1"/>
    <property type="gene ID" value="ENSSBOG00000034902.1"/>
</dbReference>
<dbReference type="InterPro" id="IPR002671">
    <property type="entry name" value="Ribosomal_eL22"/>
</dbReference>
<evidence type="ECO:0000256" key="1">
    <source>
        <dbReference type="ARBA" id="ARBA00007817"/>
    </source>
</evidence>
<dbReference type="PANTHER" id="PTHR10064:SF1">
    <property type="entry name" value="RIBOSOMAL PROTEIN EL22-LIKE"/>
    <property type="match status" value="1"/>
</dbReference>
<sequence length="102" mass="12118">VAPRKDKEPKKSNWKFNLDLSHPFLQEKVKVNGKTGNLRNVVHNEPFENNITVVSEKQFSKRYLKYLTKKYLKKNSLCDWLRVVELCYLQISQDEDESESED</sequence>
<dbReference type="PANTHER" id="PTHR10064">
    <property type="entry name" value="60S RIBOSOMAL PROTEIN L22"/>
    <property type="match status" value="1"/>
</dbReference>
<evidence type="ECO:0000313" key="5">
    <source>
        <dbReference type="Proteomes" id="UP000233220"/>
    </source>
</evidence>
<dbReference type="GeneTree" id="ENSGT00940000154509"/>
<proteinExistence type="inferred from homology"/>
<evidence type="ECO:0000256" key="3">
    <source>
        <dbReference type="ARBA" id="ARBA00023274"/>
    </source>
</evidence>
<comment type="similarity">
    <text evidence="1">Belongs to the eukaryotic ribosomal protein eL22 family.</text>
</comment>
<dbReference type="GO" id="GO:0003735">
    <property type="term" value="F:structural constituent of ribosome"/>
    <property type="evidence" value="ECO:0007669"/>
    <property type="project" value="InterPro"/>
</dbReference>
<evidence type="ECO:0000256" key="2">
    <source>
        <dbReference type="ARBA" id="ARBA00022980"/>
    </source>
</evidence>
<protein>
    <recommendedName>
        <fullName evidence="6">Ribosomal protein L22 like 1</fullName>
    </recommendedName>
</protein>
<dbReference type="GO" id="GO:0003723">
    <property type="term" value="F:RNA binding"/>
    <property type="evidence" value="ECO:0007669"/>
    <property type="project" value="TreeGrafter"/>
</dbReference>
<name>A0A2K6V0B9_SAIBB</name>
<dbReference type="GO" id="GO:0002181">
    <property type="term" value="P:cytoplasmic translation"/>
    <property type="evidence" value="ECO:0007669"/>
    <property type="project" value="TreeGrafter"/>
</dbReference>
<dbReference type="Pfam" id="PF01776">
    <property type="entry name" value="Ribosomal_L22e"/>
    <property type="match status" value="1"/>
</dbReference>
<organism evidence="4 5">
    <name type="scientific">Saimiri boliviensis boliviensis</name>
    <name type="common">Bolivian squirrel monkey</name>
    <dbReference type="NCBI Taxonomy" id="39432"/>
    <lineage>
        <taxon>Eukaryota</taxon>
        <taxon>Metazoa</taxon>
        <taxon>Chordata</taxon>
        <taxon>Craniata</taxon>
        <taxon>Vertebrata</taxon>
        <taxon>Euteleostomi</taxon>
        <taxon>Mammalia</taxon>
        <taxon>Eutheria</taxon>
        <taxon>Euarchontoglires</taxon>
        <taxon>Primates</taxon>
        <taxon>Haplorrhini</taxon>
        <taxon>Platyrrhini</taxon>
        <taxon>Cebidae</taxon>
        <taxon>Saimiriinae</taxon>
        <taxon>Saimiri</taxon>
    </lineage>
</organism>
<reference evidence="4" key="1">
    <citation type="submission" date="2025-08" db="UniProtKB">
        <authorList>
            <consortium name="Ensembl"/>
        </authorList>
    </citation>
    <scope>IDENTIFICATION</scope>
</reference>
<dbReference type="AlphaFoldDB" id="A0A2K6V0B9"/>
<dbReference type="Proteomes" id="UP000233220">
    <property type="component" value="Unplaced"/>
</dbReference>
<keyword evidence="2" id="KW-0689">Ribosomal protein</keyword>
<dbReference type="GO" id="GO:0005840">
    <property type="term" value="C:ribosome"/>
    <property type="evidence" value="ECO:0007669"/>
    <property type="project" value="UniProtKB-KW"/>
</dbReference>
<keyword evidence="5" id="KW-1185">Reference proteome</keyword>
<dbReference type="STRING" id="39432.ENSSBOP00000037612"/>